<accession>A0A5H5B0Q7</accession>
<keyword evidence="3" id="KW-0597">Phosphoprotein</keyword>
<dbReference type="SMART" id="SM00387">
    <property type="entry name" value="HATPase_c"/>
    <property type="match status" value="1"/>
</dbReference>
<dbReference type="SUPFAM" id="SSF55874">
    <property type="entry name" value="ATPase domain of HSP90 chaperone/DNA topoisomerase II/histidine kinase"/>
    <property type="match status" value="2"/>
</dbReference>
<keyword evidence="5 8" id="KW-0418">Kinase</keyword>
<evidence type="ECO:0000313" key="8">
    <source>
        <dbReference type="EMBL" id="ECH0894529.1"/>
    </source>
</evidence>
<protein>
    <recommendedName>
        <fullName evidence="2">histidine kinase</fullName>
        <ecNumber evidence="2">2.7.13.3</ecNumber>
    </recommendedName>
</protein>
<evidence type="ECO:0000256" key="6">
    <source>
        <dbReference type="ARBA" id="ARBA00023012"/>
    </source>
</evidence>
<gene>
    <name evidence="8" type="ORF">FPD99_11075</name>
</gene>
<dbReference type="GO" id="GO:0004673">
    <property type="term" value="F:protein histidine kinase activity"/>
    <property type="evidence" value="ECO:0007669"/>
    <property type="project" value="UniProtKB-EC"/>
</dbReference>
<dbReference type="GO" id="GO:0000160">
    <property type="term" value="P:phosphorelay signal transduction system"/>
    <property type="evidence" value="ECO:0007669"/>
    <property type="project" value="UniProtKB-KW"/>
</dbReference>
<keyword evidence="4" id="KW-0808">Transferase</keyword>
<dbReference type="PANTHER" id="PTHR44936">
    <property type="entry name" value="SENSOR PROTEIN CREC"/>
    <property type="match status" value="1"/>
</dbReference>
<evidence type="ECO:0000256" key="5">
    <source>
        <dbReference type="ARBA" id="ARBA00022777"/>
    </source>
</evidence>
<name>A0A5H5B0Q7_SALET</name>
<dbReference type="InterPro" id="IPR005467">
    <property type="entry name" value="His_kinase_dom"/>
</dbReference>
<keyword evidence="6" id="KW-0902">Two-component regulatory system</keyword>
<feature type="domain" description="Histidine kinase" evidence="7">
    <location>
        <begin position="568"/>
        <end position="787"/>
    </location>
</feature>
<dbReference type="EC" id="2.7.13.3" evidence="2"/>
<evidence type="ECO:0000256" key="1">
    <source>
        <dbReference type="ARBA" id="ARBA00000085"/>
    </source>
</evidence>
<dbReference type="PROSITE" id="PS50109">
    <property type="entry name" value="HIS_KIN"/>
    <property type="match status" value="1"/>
</dbReference>
<dbReference type="PANTHER" id="PTHR44936:SF9">
    <property type="entry name" value="SENSOR PROTEIN CREC"/>
    <property type="match status" value="1"/>
</dbReference>
<sequence length="788" mass="88959">MAEFAVAARTLLHLGSELITSDEVAIYELIKNAFDSGSSRVSIKFFCPISSHIVSECNEMIDDSVDNLISLSDIKSLILNKLKNNWRILNENDEILDFDSSVELVRNSTDLSSLKSGLNKINYIEFEDSGSGMNSLSLKKAFLTIGTSYKKVFDTKDDGSPVLGNKGIGRLSMMRLGAIAHVETWTKNEENAHRIEFDWNAFDSSELLIGQINFPINEVVKNGKTESGTRISIYSLTSDWSEKRILNDIVNGFLRRLNNPFQTDLRRFPIDLYYNNSKRIPIKPIDTKLIELADRDLVLKFTPKKNAELSSEILKTVISIPGLENSSVPQSRTVRDLCSKYECSIKDLDSIGPFTLRIKWFNRSKLMQRKLGPELKSIRAELDLWNGGVAIYRDGFRVGLSGSTKDGDWLDIDNKALRGRGLTLNRIQTVGALEITKISNPLLIDRSNREGLIDSATIDLLRGIIQDFALSELRSHVQAEEKVQKKETENQLLDEGIDSIESRLKESEKIIHEIQTKSPECKTQIVSLHQNMQFITNSVKGFRDAINTLQEQREDILELAGVGNVMRSVMHELTRTTSQTRSLLSKIAKNADDETSDLLNKLEVEIKTLNTRLRQLDPLSTSGRNRKGQFELVGLIKTIINGYKARFLRHNIKFVLTFNSIPITNQTFLVKMVKGFVSLTIENIILNSVHWLKTGFIMPGDDSATIYINIDSDASVIEIYDNGPGISPSDRERIFSPGFSLRKDGHGYGLYIAKEVSANYDSDIYLDSEPFPDGRLRRFVIELPKRDD</sequence>
<dbReference type="AlphaFoldDB" id="A0A5H5B0Q7"/>
<dbReference type="InterPro" id="IPR003594">
    <property type="entry name" value="HATPase_dom"/>
</dbReference>
<proteinExistence type="predicted"/>
<dbReference type="Pfam" id="PF13589">
    <property type="entry name" value="HATPase_c_3"/>
    <property type="match status" value="1"/>
</dbReference>
<organism evidence="8">
    <name type="scientific">Salmonella enterica subsp. enterica serovar Glostrup</name>
    <dbReference type="NCBI Taxonomy" id="1151180"/>
    <lineage>
        <taxon>Bacteria</taxon>
        <taxon>Pseudomonadati</taxon>
        <taxon>Pseudomonadota</taxon>
        <taxon>Gammaproteobacteria</taxon>
        <taxon>Enterobacterales</taxon>
        <taxon>Enterobacteriaceae</taxon>
        <taxon>Salmonella</taxon>
    </lineage>
</organism>
<dbReference type="EMBL" id="AAIQMM010000006">
    <property type="protein sequence ID" value="ECH0894529.1"/>
    <property type="molecule type" value="Genomic_DNA"/>
</dbReference>
<evidence type="ECO:0000256" key="3">
    <source>
        <dbReference type="ARBA" id="ARBA00022553"/>
    </source>
</evidence>
<dbReference type="InterPro" id="IPR036890">
    <property type="entry name" value="HATPase_C_sf"/>
</dbReference>
<dbReference type="Gene3D" id="3.30.565.10">
    <property type="entry name" value="Histidine kinase-like ATPase, C-terminal domain"/>
    <property type="match status" value="2"/>
</dbReference>
<evidence type="ECO:0000259" key="7">
    <source>
        <dbReference type="PROSITE" id="PS50109"/>
    </source>
</evidence>
<dbReference type="Pfam" id="PF02518">
    <property type="entry name" value="HATPase_c"/>
    <property type="match status" value="1"/>
</dbReference>
<dbReference type="InterPro" id="IPR050980">
    <property type="entry name" value="2C_sensor_his_kinase"/>
</dbReference>
<comment type="caution">
    <text evidence="8">The sequence shown here is derived from an EMBL/GenBank/DDBJ whole genome shotgun (WGS) entry which is preliminary data.</text>
</comment>
<evidence type="ECO:0000256" key="4">
    <source>
        <dbReference type="ARBA" id="ARBA00022679"/>
    </source>
</evidence>
<evidence type="ECO:0000256" key="2">
    <source>
        <dbReference type="ARBA" id="ARBA00012438"/>
    </source>
</evidence>
<comment type="catalytic activity">
    <reaction evidence="1">
        <text>ATP + protein L-histidine = ADP + protein N-phospho-L-histidine.</text>
        <dbReference type="EC" id="2.7.13.3"/>
    </reaction>
</comment>
<reference evidence="8" key="1">
    <citation type="submission" date="2019-07" db="EMBL/GenBank/DDBJ databases">
        <authorList>
            <person name="Ashton P.M."/>
            <person name="Dallman T."/>
            <person name="Nair S."/>
            <person name="De Pinna E."/>
            <person name="Peters T."/>
            <person name="Grant K."/>
        </authorList>
    </citation>
    <scope>NUCLEOTIDE SEQUENCE</scope>
    <source>
        <strain evidence="8">773673</strain>
    </source>
</reference>